<dbReference type="GO" id="GO:0015220">
    <property type="term" value="F:choline transmembrane transporter activity"/>
    <property type="evidence" value="ECO:0007669"/>
    <property type="project" value="TreeGrafter"/>
</dbReference>
<evidence type="ECO:0000256" key="2">
    <source>
        <dbReference type="ARBA" id="ARBA00011358"/>
    </source>
</evidence>
<evidence type="ECO:0000256" key="14">
    <source>
        <dbReference type="SAM" id="MobiDB-lite"/>
    </source>
</evidence>
<organism evidence="16 17">
    <name type="scientific">Xenorhabdus eapokensis</name>
    <dbReference type="NCBI Taxonomy" id="1873482"/>
    <lineage>
        <taxon>Bacteria</taxon>
        <taxon>Pseudomonadati</taxon>
        <taxon>Pseudomonadota</taxon>
        <taxon>Gammaproteobacteria</taxon>
        <taxon>Enterobacterales</taxon>
        <taxon>Morganellaceae</taxon>
        <taxon>Xenorhabdus</taxon>
    </lineage>
</organism>
<evidence type="ECO:0000256" key="11">
    <source>
        <dbReference type="ARBA" id="ARBA00038151"/>
    </source>
</evidence>
<evidence type="ECO:0000256" key="15">
    <source>
        <dbReference type="SAM" id="Phobius"/>
    </source>
</evidence>
<evidence type="ECO:0000256" key="12">
    <source>
        <dbReference type="ARBA" id="ARBA00039168"/>
    </source>
</evidence>
<evidence type="ECO:0000256" key="6">
    <source>
        <dbReference type="ARBA" id="ARBA00022519"/>
    </source>
</evidence>
<keyword evidence="4" id="KW-0813">Transport</keyword>
<feature type="compositionally biased region" description="Polar residues" evidence="14">
    <location>
        <begin position="109"/>
        <end position="141"/>
    </location>
</feature>
<reference evidence="16 17" key="1">
    <citation type="submission" date="2016-09" db="EMBL/GenBank/DDBJ databases">
        <title>Xenorhabdus thuongxuanensis sp. nov. and Xenorhabdus eapokensis sp. nov., isolated from Steinernema species.</title>
        <authorList>
            <person name="Kaempfer P."/>
            <person name="Tobias N.J."/>
            <person name="Phan Ke L."/>
            <person name="Bode H.B."/>
            <person name="Glaeser S.P."/>
        </authorList>
    </citation>
    <scope>NUCLEOTIDE SEQUENCE [LARGE SCALE GENOMIC DNA]</scope>
    <source>
        <strain evidence="16 17">DL20</strain>
    </source>
</reference>
<dbReference type="GO" id="GO:0031460">
    <property type="term" value="P:glycine betaine transport"/>
    <property type="evidence" value="ECO:0007669"/>
    <property type="project" value="TreeGrafter"/>
</dbReference>
<evidence type="ECO:0000256" key="3">
    <source>
        <dbReference type="ARBA" id="ARBA00021112"/>
    </source>
</evidence>
<evidence type="ECO:0000256" key="10">
    <source>
        <dbReference type="ARBA" id="ARBA00037615"/>
    </source>
</evidence>
<dbReference type="Pfam" id="PF00893">
    <property type="entry name" value="Multi_Drug_Res"/>
    <property type="match status" value="1"/>
</dbReference>
<evidence type="ECO:0000256" key="8">
    <source>
        <dbReference type="ARBA" id="ARBA00022989"/>
    </source>
</evidence>
<feature type="transmembrane region" description="Helical" evidence="15">
    <location>
        <begin position="33"/>
        <end position="51"/>
    </location>
</feature>
<evidence type="ECO:0000256" key="5">
    <source>
        <dbReference type="ARBA" id="ARBA00022475"/>
    </source>
</evidence>
<dbReference type="EMBL" id="MKGQ01000016">
    <property type="protein sequence ID" value="OKP02223.1"/>
    <property type="molecule type" value="Genomic_DNA"/>
</dbReference>
<keyword evidence="7 13" id="KW-0812">Transmembrane</keyword>
<protein>
    <recommendedName>
        <fullName evidence="12">Guanidinium exporter</fullName>
    </recommendedName>
    <alternativeName>
        <fullName evidence="3">Spermidine export protein MdtJ</fullName>
    </alternativeName>
</protein>
<keyword evidence="6" id="KW-0997">Cell inner membrane</keyword>
<dbReference type="GO" id="GO:0015199">
    <property type="term" value="F:amino-acid betaine transmembrane transporter activity"/>
    <property type="evidence" value="ECO:0007669"/>
    <property type="project" value="TreeGrafter"/>
</dbReference>
<keyword evidence="9 15" id="KW-0472">Membrane</keyword>
<comment type="similarity">
    <text evidence="11">Belongs to the drug/metabolite transporter (DMT) superfamily. Small multidrug resistance (SMR) (TC 2.A.7.1) family. Gdx/SugE subfamily.</text>
</comment>
<evidence type="ECO:0000256" key="1">
    <source>
        <dbReference type="ARBA" id="ARBA00004429"/>
    </source>
</evidence>
<dbReference type="GO" id="GO:0015297">
    <property type="term" value="F:antiporter activity"/>
    <property type="evidence" value="ECO:0007669"/>
    <property type="project" value="TreeGrafter"/>
</dbReference>
<dbReference type="RefSeq" id="WP_074023906.1">
    <property type="nucleotide sequence ID" value="NZ_CAWNAG010000068.1"/>
</dbReference>
<feature type="transmembrane region" description="Helical" evidence="15">
    <location>
        <begin position="58"/>
        <end position="79"/>
    </location>
</feature>
<dbReference type="NCBIfam" id="NF007767">
    <property type="entry name" value="PRK10452.1"/>
    <property type="match status" value="1"/>
</dbReference>
<feature type="region of interest" description="Disordered" evidence="14">
    <location>
        <begin position="108"/>
        <end position="141"/>
    </location>
</feature>
<comment type="function">
    <text evidence="10">Guanidinium ion exporter. Couples guanidinium export to the proton motive force, exchanging one guanidinium ion for two protons.</text>
</comment>
<dbReference type="FunFam" id="1.10.3730.20:FF:000001">
    <property type="entry name" value="Quaternary ammonium compound resistance transporter SugE"/>
    <property type="match status" value="1"/>
</dbReference>
<sequence>MIYWVFLVLAIVTEVIGTLSMKQASVSGDFTGMIVMYTMITTSYILLAVAVKKVALGVAYALWEGIGILVITTFSVIWFNESLSLMKIGGLALLIAGIALIKMGEKKSQGQASNTTTKNHAVKNNSSRALNPVSNKQIREA</sequence>
<keyword evidence="8 15" id="KW-1133">Transmembrane helix</keyword>
<comment type="subcellular location">
    <subcellularLocation>
        <location evidence="1">Cell inner membrane</location>
        <topology evidence="1">Multi-pass membrane protein</topology>
    </subcellularLocation>
    <subcellularLocation>
        <location evidence="13">Cell membrane</location>
        <topology evidence="13">Multi-pass membrane protein</topology>
    </subcellularLocation>
</comment>
<comment type="subunit">
    <text evidence="2">Forms a complex with MdtI.</text>
</comment>
<comment type="caution">
    <text evidence="16">The sequence shown here is derived from an EMBL/GenBank/DDBJ whole genome shotgun (WGS) entry which is preliminary data.</text>
</comment>
<dbReference type="InterPro" id="IPR037185">
    <property type="entry name" value="EmrE-like"/>
</dbReference>
<accession>A0A1Q5TPQ8</accession>
<dbReference type="SUPFAM" id="SSF103481">
    <property type="entry name" value="Multidrug resistance efflux transporter EmrE"/>
    <property type="match status" value="1"/>
</dbReference>
<proteinExistence type="inferred from homology"/>
<name>A0A1Q5TPQ8_9GAMM</name>
<gene>
    <name evidence="16" type="ORF">Xedl_02382</name>
</gene>
<evidence type="ECO:0000313" key="16">
    <source>
        <dbReference type="EMBL" id="OKP02223.1"/>
    </source>
</evidence>
<evidence type="ECO:0000256" key="4">
    <source>
        <dbReference type="ARBA" id="ARBA00022448"/>
    </source>
</evidence>
<keyword evidence="17" id="KW-1185">Reference proteome</keyword>
<dbReference type="STRING" id="1873482.Xedl_02382"/>
<dbReference type="AlphaFoldDB" id="A0A1Q5TPQ8"/>
<dbReference type="GO" id="GO:1903711">
    <property type="term" value="P:spermidine transmembrane transport"/>
    <property type="evidence" value="ECO:0007669"/>
    <property type="project" value="TreeGrafter"/>
</dbReference>
<dbReference type="PANTHER" id="PTHR30561:SF2">
    <property type="entry name" value="SPERMIDINE EXPORT PROTEIN MDTJ"/>
    <property type="match status" value="1"/>
</dbReference>
<evidence type="ECO:0000256" key="13">
    <source>
        <dbReference type="RuleBase" id="RU003942"/>
    </source>
</evidence>
<dbReference type="InterPro" id="IPR045324">
    <property type="entry name" value="Small_multidrug_res"/>
</dbReference>
<dbReference type="GO" id="GO:0005886">
    <property type="term" value="C:plasma membrane"/>
    <property type="evidence" value="ECO:0007669"/>
    <property type="project" value="UniProtKB-SubCell"/>
</dbReference>
<dbReference type="PANTHER" id="PTHR30561">
    <property type="entry name" value="SMR FAMILY PROTON-DEPENDENT DRUG EFFLUX TRANSPORTER SUGE"/>
    <property type="match status" value="1"/>
</dbReference>
<dbReference type="Proteomes" id="UP000186268">
    <property type="component" value="Unassembled WGS sequence"/>
</dbReference>
<evidence type="ECO:0000256" key="7">
    <source>
        <dbReference type="ARBA" id="ARBA00022692"/>
    </source>
</evidence>
<keyword evidence="5" id="KW-1003">Cell membrane</keyword>
<feature type="transmembrane region" description="Helical" evidence="15">
    <location>
        <begin position="85"/>
        <end position="101"/>
    </location>
</feature>
<dbReference type="OrthoDB" id="9808638at2"/>
<evidence type="ECO:0000256" key="9">
    <source>
        <dbReference type="ARBA" id="ARBA00023136"/>
    </source>
</evidence>
<dbReference type="InterPro" id="IPR000390">
    <property type="entry name" value="Small_drug/metabolite_transptr"/>
</dbReference>
<dbReference type="Gene3D" id="1.10.3730.20">
    <property type="match status" value="1"/>
</dbReference>
<dbReference type="GO" id="GO:1990961">
    <property type="term" value="P:xenobiotic detoxification by transmembrane export across the plasma membrane"/>
    <property type="evidence" value="ECO:0007669"/>
    <property type="project" value="UniProtKB-ARBA"/>
</dbReference>
<evidence type="ECO:0000313" key="17">
    <source>
        <dbReference type="Proteomes" id="UP000186268"/>
    </source>
</evidence>